<organism evidence="1 2">
    <name type="scientific">Ceutorhynchus assimilis</name>
    <name type="common">cabbage seed weevil</name>
    <dbReference type="NCBI Taxonomy" id="467358"/>
    <lineage>
        <taxon>Eukaryota</taxon>
        <taxon>Metazoa</taxon>
        <taxon>Ecdysozoa</taxon>
        <taxon>Arthropoda</taxon>
        <taxon>Hexapoda</taxon>
        <taxon>Insecta</taxon>
        <taxon>Pterygota</taxon>
        <taxon>Neoptera</taxon>
        <taxon>Endopterygota</taxon>
        <taxon>Coleoptera</taxon>
        <taxon>Polyphaga</taxon>
        <taxon>Cucujiformia</taxon>
        <taxon>Curculionidae</taxon>
        <taxon>Ceutorhynchinae</taxon>
        <taxon>Ceutorhynchus</taxon>
    </lineage>
</organism>
<keyword evidence="2" id="KW-1185">Reference proteome</keyword>
<name>A0A9N9MRW2_9CUCU</name>
<sequence>MSKRVICFTSKKVAMSTLDQTITSMHDDGELIFHEDQNNKSRQRSNILISIDKNNTLEDDEDSEDEAICVDEIEIPSACGENADVVTKEINASDTVLPNYLMKQICVIQSYVVIESIYGGLYSLCLNCHYSHGLEVPIGKHKFVNTNYQRRFYCCEKDDLCCAICKSILFFKFLHRCA</sequence>
<dbReference type="Proteomes" id="UP001152799">
    <property type="component" value="Chromosome 5"/>
</dbReference>
<gene>
    <name evidence="1" type="ORF">CEUTPL_LOCUS10217</name>
</gene>
<proteinExistence type="predicted"/>
<evidence type="ECO:0000313" key="2">
    <source>
        <dbReference type="Proteomes" id="UP001152799"/>
    </source>
</evidence>
<protein>
    <submittedName>
        <fullName evidence="1">Uncharacterized protein</fullName>
    </submittedName>
</protein>
<dbReference type="EMBL" id="OU892281">
    <property type="protein sequence ID" value="CAG9769715.1"/>
    <property type="molecule type" value="Genomic_DNA"/>
</dbReference>
<dbReference type="AlphaFoldDB" id="A0A9N9MRW2"/>
<reference evidence="1" key="1">
    <citation type="submission" date="2022-01" db="EMBL/GenBank/DDBJ databases">
        <authorList>
            <person name="King R."/>
        </authorList>
    </citation>
    <scope>NUCLEOTIDE SEQUENCE</scope>
</reference>
<evidence type="ECO:0000313" key="1">
    <source>
        <dbReference type="EMBL" id="CAG9769715.1"/>
    </source>
</evidence>
<accession>A0A9N9MRW2</accession>